<evidence type="ECO:0000259" key="12">
    <source>
        <dbReference type="Pfam" id="PF02223"/>
    </source>
</evidence>
<dbReference type="Proteomes" id="UP001556220">
    <property type="component" value="Unassembled WGS sequence"/>
</dbReference>
<sequence>MTAGLIPGGLLIAVEGIDGAGKTTLARTLAESMRGNGVPVVFSKEPTNGPWGTQLRKSASEGRLSPDEEVRLLLLDRRQHVDELVRPALEAGKVVILDRYFPSMVAYQGAHGLSASSLLLQNAFAPDPDVTLLLDVEPVVGLARIRARGDEPNLFETQENLAKCRSIFLNMKLPSRHVIDASRTPPDVQADAWKAVLVAAADKLGRQGGATPENAERMRQLGAAVSA</sequence>
<feature type="binding site" evidence="11">
    <location>
        <begin position="16"/>
        <end position="23"/>
    </location>
    <ligand>
        <name>ATP</name>
        <dbReference type="ChEBI" id="CHEBI:30616"/>
    </ligand>
</feature>
<keyword evidence="8 11" id="KW-0067">ATP-binding</keyword>
<evidence type="ECO:0000256" key="1">
    <source>
        <dbReference type="ARBA" id="ARBA00009776"/>
    </source>
</evidence>
<dbReference type="InterPro" id="IPR018094">
    <property type="entry name" value="Thymidylate_kinase"/>
</dbReference>
<name>A0ABV3QA01_9GAMM</name>
<evidence type="ECO:0000256" key="2">
    <source>
        <dbReference type="ARBA" id="ARBA00012980"/>
    </source>
</evidence>
<dbReference type="NCBIfam" id="TIGR00041">
    <property type="entry name" value="DTMP_kinase"/>
    <property type="match status" value="1"/>
</dbReference>
<protein>
    <recommendedName>
        <fullName evidence="3 11">Thymidylate kinase</fullName>
        <ecNumber evidence="2 11">2.7.4.9</ecNumber>
    </recommendedName>
    <alternativeName>
        <fullName evidence="9 11">dTMP kinase</fullName>
    </alternativeName>
</protein>
<evidence type="ECO:0000256" key="8">
    <source>
        <dbReference type="ARBA" id="ARBA00022840"/>
    </source>
</evidence>
<dbReference type="Gene3D" id="3.40.50.300">
    <property type="entry name" value="P-loop containing nucleotide triphosphate hydrolases"/>
    <property type="match status" value="1"/>
</dbReference>
<evidence type="ECO:0000256" key="3">
    <source>
        <dbReference type="ARBA" id="ARBA00017144"/>
    </source>
</evidence>
<dbReference type="CDD" id="cd01672">
    <property type="entry name" value="TMPK"/>
    <property type="match status" value="1"/>
</dbReference>
<evidence type="ECO:0000256" key="7">
    <source>
        <dbReference type="ARBA" id="ARBA00022777"/>
    </source>
</evidence>
<evidence type="ECO:0000313" key="13">
    <source>
        <dbReference type="EMBL" id="MEW9570547.1"/>
    </source>
</evidence>
<dbReference type="RefSeq" id="WP_367852633.1">
    <property type="nucleotide sequence ID" value="NZ_JBFOHK010000001.1"/>
</dbReference>
<keyword evidence="6 11" id="KW-0547">Nucleotide-binding</keyword>
<keyword evidence="14" id="KW-1185">Reference proteome</keyword>
<dbReference type="InterPro" id="IPR027417">
    <property type="entry name" value="P-loop_NTPase"/>
</dbReference>
<evidence type="ECO:0000256" key="4">
    <source>
        <dbReference type="ARBA" id="ARBA00022679"/>
    </source>
</evidence>
<evidence type="ECO:0000256" key="5">
    <source>
        <dbReference type="ARBA" id="ARBA00022727"/>
    </source>
</evidence>
<feature type="domain" description="Thymidylate kinase-like" evidence="12">
    <location>
        <begin position="14"/>
        <end position="190"/>
    </location>
</feature>
<reference evidence="13 14" key="1">
    <citation type="submission" date="2024-06" db="EMBL/GenBank/DDBJ databases">
        <authorList>
            <person name="Woo H."/>
        </authorList>
    </citation>
    <scope>NUCLEOTIDE SEQUENCE [LARGE SCALE GENOMIC DNA]</scope>
    <source>
        <strain evidence="13 14">Si-c</strain>
    </source>
</reference>
<dbReference type="GO" id="GO:0004798">
    <property type="term" value="F:dTMP kinase activity"/>
    <property type="evidence" value="ECO:0007669"/>
    <property type="project" value="UniProtKB-EC"/>
</dbReference>
<dbReference type="PANTHER" id="PTHR10344">
    <property type="entry name" value="THYMIDYLATE KINASE"/>
    <property type="match status" value="1"/>
</dbReference>
<evidence type="ECO:0000256" key="11">
    <source>
        <dbReference type="HAMAP-Rule" id="MF_00165"/>
    </source>
</evidence>
<keyword evidence="4 11" id="KW-0808">Transferase</keyword>
<evidence type="ECO:0000256" key="6">
    <source>
        <dbReference type="ARBA" id="ARBA00022741"/>
    </source>
</evidence>
<comment type="catalytic activity">
    <reaction evidence="10 11">
        <text>dTMP + ATP = dTDP + ADP</text>
        <dbReference type="Rhea" id="RHEA:13517"/>
        <dbReference type="ChEBI" id="CHEBI:30616"/>
        <dbReference type="ChEBI" id="CHEBI:58369"/>
        <dbReference type="ChEBI" id="CHEBI:63528"/>
        <dbReference type="ChEBI" id="CHEBI:456216"/>
        <dbReference type="EC" id="2.7.4.9"/>
    </reaction>
</comment>
<keyword evidence="5 11" id="KW-0545">Nucleotide biosynthesis</keyword>
<keyword evidence="7 11" id="KW-0418">Kinase</keyword>
<gene>
    <name evidence="11 13" type="primary">tmk</name>
    <name evidence="13" type="ORF">ABQJ54_02145</name>
</gene>
<dbReference type="EC" id="2.7.4.9" evidence="2 11"/>
<dbReference type="PANTHER" id="PTHR10344:SF4">
    <property type="entry name" value="UMP-CMP KINASE 2, MITOCHONDRIAL"/>
    <property type="match status" value="1"/>
</dbReference>
<comment type="function">
    <text evidence="11">Phosphorylation of dTMP to form dTDP in both de novo and salvage pathways of dTTP synthesis.</text>
</comment>
<comment type="similarity">
    <text evidence="1 11">Belongs to the thymidylate kinase family.</text>
</comment>
<proteinExistence type="inferred from homology"/>
<dbReference type="EMBL" id="JBFOHK010000001">
    <property type="protein sequence ID" value="MEW9570547.1"/>
    <property type="molecule type" value="Genomic_DNA"/>
</dbReference>
<dbReference type="HAMAP" id="MF_00165">
    <property type="entry name" value="Thymidylate_kinase"/>
    <property type="match status" value="1"/>
</dbReference>
<evidence type="ECO:0000256" key="9">
    <source>
        <dbReference type="ARBA" id="ARBA00029962"/>
    </source>
</evidence>
<comment type="caution">
    <text evidence="13">The sequence shown here is derived from an EMBL/GenBank/DDBJ whole genome shotgun (WGS) entry which is preliminary data.</text>
</comment>
<evidence type="ECO:0000313" key="14">
    <source>
        <dbReference type="Proteomes" id="UP001556220"/>
    </source>
</evidence>
<evidence type="ECO:0000256" key="10">
    <source>
        <dbReference type="ARBA" id="ARBA00048743"/>
    </source>
</evidence>
<accession>A0ABV3QA01</accession>
<dbReference type="SUPFAM" id="SSF52540">
    <property type="entry name" value="P-loop containing nucleoside triphosphate hydrolases"/>
    <property type="match status" value="1"/>
</dbReference>
<dbReference type="InterPro" id="IPR039430">
    <property type="entry name" value="Thymidylate_kin-like_dom"/>
</dbReference>
<organism evidence="13 14">
    <name type="scientific">Rhodanobacter lycopersici</name>
    <dbReference type="NCBI Taxonomy" id="3162487"/>
    <lineage>
        <taxon>Bacteria</taxon>
        <taxon>Pseudomonadati</taxon>
        <taxon>Pseudomonadota</taxon>
        <taxon>Gammaproteobacteria</taxon>
        <taxon>Lysobacterales</taxon>
        <taxon>Rhodanobacteraceae</taxon>
        <taxon>Rhodanobacter</taxon>
    </lineage>
</organism>
<dbReference type="Pfam" id="PF02223">
    <property type="entry name" value="Thymidylate_kin"/>
    <property type="match status" value="1"/>
</dbReference>